<dbReference type="EMBL" id="OU503039">
    <property type="protein sequence ID" value="CAI9759472.1"/>
    <property type="molecule type" value="Genomic_DNA"/>
</dbReference>
<dbReference type="Proteomes" id="UP000834106">
    <property type="component" value="Chromosome 4"/>
</dbReference>
<dbReference type="CDD" id="cd00303">
    <property type="entry name" value="retropepsin_like"/>
    <property type="match status" value="1"/>
</dbReference>
<keyword evidence="4" id="KW-1185">Reference proteome</keyword>
<dbReference type="PANTHER" id="PTHR33240:SF15">
    <property type="entry name" value="GAG-PRO-LIKE PROTEIN"/>
    <property type="match status" value="1"/>
</dbReference>
<dbReference type="InterPro" id="IPR005162">
    <property type="entry name" value="Retrotrans_gag_dom"/>
</dbReference>
<dbReference type="PANTHER" id="PTHR33240">
    <property type="entry name" value="OS08G0508500 PROTEIN"/>
    <property type="match status" value="1"/>
</dbReference>
<gene>
    <name evidence="3" type="ORF">FPE_LOCUS6902</name>
</gene>
<accession>A0AAD1Z318</accession>
<reference evidence="3" key="1">
    <citation type="submission" date="2023-05" db="EMBL/GenBank/DDBJ databases">
        <authorList>
            <person name="Huff M."/>
        </authorList>
    </citation>
    <scope>NUCLEOTIDE SEQUENCE</scope>
</reference>
<evidence type="ECO:0000313" key="3">
    <source>
        <dbReference type="EMBL" id="CAI9759472.1"/>
    </source>
</evidence>
<feature type="domain" description="Retrotransposon gag" evidence="2">
    <location>
        <begin position="269"/>
        <end position="343"/>
    </location>
</feature>
<dbReference type="AlphaFoldDB" id="A0AAD1Z318"/>
<name>A0AAD1Z318_9LAMI</name>
<proteinExistence type="predicted"/>
<evidence type="ECO:0000313" key="4">
    <source>
        <dbReference type="Proteomes" id="UP000834106"/>
    </source>
</evidence>
<feature type="region of interest" description="Disordered" evidence="1">
    <location>
        <begin position="93"/>
        <end position="115"/>
    </location>
</feature>
<dbReference type="Pfam" id="PF03732">
    <property type="entry name" value="Retrotrans_gag"/>
    <property type="match status" value="1"/>
</dbReference>
<sequence>MGTTNSLRSVGHPVRTWGKWEDLHGTRGTINRRTSASHQVPINTPKLDTHQGKHGGLSRYNFIDAIFGKPLNKKAMSRRRNRSKTRMVGNTIETKSEHDDPLVESNAENRSPTTELVGGRIRATTLGGANCYPACYLASSRRLGGYRICGSVDSPTHDRLGKEDRGDDDPEILMPEIPRPMTDLERKIEEMMTQKIDDALTKRKDRRRQMVFEEDPFVHDIMSGPLPKGFKQPIIEAYDGVTDPLDHLRTFVDLMRLYVALDVVMCRSFPPTLRREARDWVATLVPRSIKTFHELSRSFVAYFMSSKRKRKTTIRLMQVVQDKHESLQEYLARFSRATLGIRELQISAVGDTYDDAEEVENVTENLIEGWEAESHKLKSGDEPKLIDKGKSRNERISKGYIPDRSIRQRREEVKKKARFNQIITFGEDDFIGLVTPHDDALVVVDDIVDYNVKIVLVDGGSASNILTWEVFVGLKISLENLKAVSTPLLGFRGATVIPEGVVELPVTLGTYPVRVVILMNFLVVKTPMTYNAIYGRPLLNAAGANPSTYYQVMKFSTSRGVGCVKGDQQFSRKCYVNSIQSDYVGS</sequence>
<feature type="region of interest" description="Disordered" evidence="1">
    <location>
        <begin position="154"/>
        <end position="176"/>
    </location>
</feature>
<feature type="region of interest" description="Disordered" evidence="1">
    <location>
        <begin position="35"/>
        <end position="54"/>
    </location>
</feature>
<evidence type="ECO:0000256" key="1">
    <source>
        <dbReference type="SAM" id="MobiDB-lite"/>
    </source>
</evidence>
<organism evidence="3 4">
    <name type="scientific">Fraxinus pennsylvanica</name>
    <dbReference type="NCBI Taxonomy" id="56036"/>
    <lineage>
        <taxon>Eukaryota</taxon>
        <taxon>Viridiplantae</taxon>
        <taxon>Streptophyta</taxon>
        <taxon>Embryophyta</taxon>
        <taxon>Tracheophyta</taxon>
        <taxon>Spermatophyta</taxon>
        <taxon>Magnoliopsida</taxon>
        <taxon>eudicotyledons</taxon>
        <taxon>Gunneridae</taxon>
        <taxon>Pentapetalae</taxon>
        <taxon>asterids</taxon>
        <taxon>lamiids</taxon>
        <taxon>Lamiales</taxon>
        <taxon>Oleaceae</taxon>
        <taxon>Oleeae</taxon>
        <taxon>Fraxinus</taxon>
    </lineage>
</organism>
<feature type="compositionally biased region" description="Basic and acidic residues" evidence="1">
    <location>
        <begin position="155"/>
        <end position="165"/>
    </location>
</feature>
<protein>
    <recommendedName>
        <fullName evidence="2">Retrotransposon gag domain-containing protein</fullName>
    </recommendedName>
</protein>
<evidence type="ECO:0000259" key="2">
    <source>
        <dbReference type="Pfam" id="PF03732"/>
    </source>
</evidence>